<proteinExistence type="predicted"/>
<organism evidence="1 2">
    <name type="scientific">Shewanella canadensis</name>
    <dbReference type="NCBI Taxonomy" id="271096"/>
    <lineage>
        <taxon>Bacteria</taxon>
        <taxon>Pseudomonadati</taxon>
        <taxon>Pseudomonadota</taxon>
        <taxon>Gammaproteobacteria</taxon>
        <taxon>Alteromonadales</taxon>
        <taxon>Shewanellaceae</taxon>
        <taxon>Shewanella</taxon>
    </lineage>
</organism>
<evidence type="ECO:0000313" key="1">
    <source>
        <dbReference type="EMBL" id="RTR35482.1"/>
    </source>
</evidence>
<dbReference type="Proteomes" id="UP000267448">
    <property type="component" value="Unassembled WGS sequence"/>
</dbReference>
<gene>
    <name evidence="1" type="ORF">EKG38_24735</name>
</gene>
<accession>A0A3S0K4K3</accession>
<comment type="caution">
    <text evidence="1">The sequence shown here is derived from an EMBL/GenBank/DDBJ whole genome shotgun (WGS) entry which is preliminary data.</text>
</comment>
<sequence length="74" mass="9144">MEFFWEEVFLIFFWENFNEALANILESSFLFGFEMVWEDSGFFWNFFKLFDFQYLVHLTSLDISLYFSFLLVTT</sequence>
<keyword evidence="2" id="KW-1185">Reference proteome</keyword>
<protein>
    <submittedName>
        <fullName evidence="1">Uncharacterized protein</fullName>
    </submittedName>
</protein>
<reference evidence="1 2" key="1">
    <citation type="submission" date="2018-12" db="EMBL/GenBank/DDBJ databases">
        <authorList>
            <person name="Yu L."/>
        </authorList>
    </citation>
    <scope>NUCLEOTIDE SEQUENCE [LARGE SCALE GENOMIC DNA]</scope>
    <source>
        <strain evidence="1 2">HAW-EB2</strain>
    </source>
</reference>
<dbReference type="EMBL" id="RXNU01000045">
    <property type="protein sequence ID" value="RTR35482.1"/>
    <property type="molecule type" value="Genomic_DNA"/>
</dbReference>
<dbReference type="RefSeq" id="WP_126523525.1">
    <property type="nucleotide sequence ID" value="NZ_RXNU01000045.1"/>
</dbReference>
<evidence type="ECO:0000313" key="2">
    <source>
        <dbReference type="Proteomes" id="UP000267448"/>
    </source>
</evidence>
<dbReference type="AlphaFoldDB" id="A0A3S0K4K3"/>
<name>A0A3S0K4K3_9GAMM</name>